<feature type="transmembrane region" description="Helical" evidence="1">
    <location>
        <begin position="69"/>
        <end position="90"/>
    </location>
</feature>
<feature type="transmembrane region" description="Helical" evidence="1">
    <location>
        <begin position="131"/>
        <end position="151"/>
    </location>
</feature>
<dbReference type="Proteomes" id="UP000326565">
    <property type="component" value="Unassembled WGS sequence"/>
</dbReference>
<evidence type="ECO:0000313" key="3">
    <source>
        <dbReference type="Proteomes" id="UP000326565"/>
    </source>
</evidence>
<feature type="transmembrane region" description="Helical" evidence="1">
    <location>
        <begin position="505"/>
        <end position="526"/>
    </location>
</feature>
<dbReference type="OrthoDB" id="3248909at2759"/>
<keyword evidence="1" id="KW-1133">Transmembrane helix</keyword>
<feature type="transmembrane region" description="Helical" evidence="1">
    <location>
        <begin position="673"/>
        <end position="697"/>
    </location>
</feature>
<name>A0A5N5XAF5_9EURO</name>
<sequence>MDIMQRPAMRNGWRPKTLRPTYLLFLTCVMTIMFLTLALLHQYSNIRRGLIFYDETDEISNVASFAYNYIPTISGLALLVLWSFTTYDVFRLEPYFQLSKNQVFPADVLSANYIFGPFISTPISAARRQHWAVLGVSVVNILLQLLMPAMLSTLLEVEDVSISSHETLRSWPELVDVGEQVEWIHSQRNTSLDYPVMKGSGKTTLRLAKYVVPPVDLPFDDTFTTASWKLNHTVYWTDLTCSELRVNSVSTANVTVSAINKLGSHSRMSWELQDFRVASTSGAFQNCTFHVNYSGFFDPTATTIQARHWELEAISCPSVDLYGFILDINATELSQMVGQTRSFSSQNQGFMPKIEFFSCDMGYYTAKAEVSVRTNGSVFAVDVDKRSTSELDSSRLDIPGLKTYFKRNICPSGNMCSVEDGASANSSLDQCGLLVEGYGHPCSSSAQASQAPISGEEFMSRTRIAMKAEFARLMSLLFDTNAKYTSITGVRATDQVAIVVVPLPAIASEIILFLGGTTCFFLALFYRSRENMLKEDPGSIAAMCSIVADLFNPACVQTLARYTSDQFSERLLNRKLRVWRCYWHYGPSGKRLGLMPGESSSGGRYETAMARIQARKRAPRPDRRPHFLSKPIFAAELLSLIVVVSAMAIIFVISSKDPRFRNLSDSASDRISLPLSVLPALIASMMRALFTSIYLNLSILEPWIHLQQGRADAKRSLLLNLSSQNPITVFWRSIRSRHIVLSLAALCCIINTGLPAVLGALFTQSRNESAWPTQDVKLRYNDSVVFESSLVPSLLQYDPIESTFLNGIQSLPWTTPDYSLIPLSVAANSLNYMYEAAALGIGAELDCQQISLSDVLSKVEKRGVPDIYSFAIRRGIEHTALFPALGSQNASESYSIQLLAPSKPKGETDYNKFIVLSNGNWSSKTGLHTHRQSLPALQCQPTVKLQNFSVGFNSNGFIRYYSPIGSAITSGPIMNNMTANLAKYQHQFVSSLQGSPANATLSDGPRMFLPDWPGSLIKLVYQKANPELTYIDPDGLATATELVYQWLFSTYFSLRRDVYLQHLTKPALVSNAKVMRNTWSIDRSLPSFIVALVMVSFMAFVLVLVFVTRQGQFKGPRIPRSLGSVLVWLVDSPVLASFHGTYRWSSADRRDYLIALDRRYTFRMITTPAGEHKWVIEEEPPEKAA</sequence>
<evidence type="ECO:0000256" key="1">
    <source>
        <dbReference type="SAM" id="Phobius"/>
    </source>
</evidence>
<dbReference type="EMBL" id="ML732166">
    <property type="protein sequence ID" value="KAB8077626.1"/>
    <property type="molecule type" value="Genomic_DNA"/>
</dbReference>
<protein>
    <submittedName>
        <fullName evidence="2">Uncharacterized protein</fullName>
    </submittedName>
</protein>
<dbReference type="Pfam" id="PF11915">
    <property type="entry name" value="DUF3433"/>
    <property type="match status" value="2"/>
</dbReference>
<gene>
    <name evidence="2" type="ORF">BDV29DRAFT_167871</name>
</gene>
<keyword evidence="1" id="KW-0472">Membrane</keyword>
<accession>A0A5N5XAF5</accession>
<keyword evidence="1" id="KW-0812">Transmembrane</keyword>
<dbReference type="PANTHER" id="PTHR37544:SF3">
    <property type="entry name" value="SPRAY"/>
    <property type="match status" value="1"/>
</dbReference>
<feature type="transmembrane region" description="Helical" evidence="1">
    <location>
        <begin position="1085"/>
        <end position="1107"/>
    </location>
</feature>
<proteinExistence type="predicted"/>
<reference evidence="2 3" key="1">
    <citation type="submission" date="2019-04" db="EMBL/GenBank/DDBJ databases">
        <title>Friends and foes A comparative genomics study of 23 Aspergillus species from section Flavi.</title>
        <authorList>
            <consortium name="DOE Joint Genome Institute"/>
            <person name="Kjaerbolling I."/>
            <person name="Vesth T."/>
            <person name="Frisvad J.C."/>
            <person name="Nybo J.L."/>
            <person name="Theobald S."/>
            <person name="Kildgaard S."/>
            <person name="Isbrandt T."/>
            <person name="Kuo A."/>
            <person name="Sato A."/>
            <person name="Lyhne E.K."/>
            <person name="Kogle M.E."/>
            <person name="Wiebenga A."/>
            <person name="Kun R.S."/>
            <person name="Lubbers R.J."/>
            <person name="Makela M.R."/>
            <person name="Barry K."/>
            <person name="Chovatia M."/>
            <person name="Clum A."/>
            <person name="Daum C."/>
            <person name="Haridas S."/>
            <person name="He G."/>
            <person name="LaButti K."/>
            <person name="Lipzen A."/>
            <person name="Mondo S."/>
            <person name="Riley R."/>
            <person name="Salamov A."/>
            <person name="Simmons B.A."/>
            <person name="Magnuson J.K."/>
            <person name="Henrissat B."/>
            <person name="Mortensen U.H."/>
            <person name="Larsen T.O."/>
            <person name="Devries R.P."/>
            <person name="Grigoriev I.V."/>
            <person name="Machida M."/>
            <person name="Baker S.E."/>
            <person name="Andersen M.R."/>
        </authorList>
    </citation>
    <scope>NUCLEOTIDE SEQUENCE [LARGE SCALE GENOMIC DNA]</scope>
    <source>
        <strain evidence="2 3">CBS 151.66</strain>
    </source>
</reference>
<keyword evidence="3" id="KW-1185">Reference proteome</keyword>
<evidence type="ECO:0000313" key="2">
    <source>
        <dbReference type="EMBL" id="KAB8077626.1"/>
    </source>
</evidence>
<dbReference type="AlphaFoldDB" id="A0A5N5XAF5"/>
<feature type="transmembrane region" description="Helical" evidence="1">
    <location>
        <begin position="739"/>
        <end position="762"/>
    </location>
</feature>
<dbReference type="InterPro" id="IPR021840">
    <property type="entry name" value="DUF3433"/>
</dbReference>
<feature type="transmembrane region" description="Helical" evidence="1">
    <location>
        <begin position="632"/>
        <end position="653"/>
    </location>
</feature>
<organism evidence="2 3">
    <name type="scientific">Aspergillus leporis</name>
    <dbReference type="NCBI Taxonomy" id="41062"/>
    <lineage>
        <taxon>Eukaryota</taxon>
        <taxon>Fungi</taxon>
        <taxon>Dikarya</taxon>
        <taxon>Ascomycota</taxon>
        <taxon>Pezizomycotina</taxon>
        <taxon>Eurotiomycetes</taxon>
        <taxon>Eurotiomycetidae</taxon>
        <taxon>Eurotiales</taxon>
        <taxon>Aspergillaceae</taxon>
        <taxon>Aspergillus</taxon>
        <taxon>Aspergillus subgen. Circumdati</taxon>
    </lineage>
</organism>
<dbReference type="PANTHER" id="PTHR37544">
    <property type="entry name" value="SPRAY-RELATED"/>
    <property type="match status" value="1"/>
</dbReference>
<feature type="transmembrane region" description="Helical" evidence="1">
    <location>
        <begin position="21"/>
        <end position="40"/>
    </location>
</feature>